<organism evidence="2">
    <name type="scientific">hydrothermal vent metagenome</name>
    <dbReference type="NCBI Taxonomy" id="652676"/>
    <lineage>
        <taxon>unclassified sequences</taxon>
        <taxon>metagenomes</taxon>
        <taxon>ecological metagenomes</taxon>
    </lineage>
</organism>
<protein>
    <recommendedName>
        <fullName evidence="3">Zinc-finger domain-containing protein</fullName>
    </recommendedName>
</protein>
<evidence type="ECO:0000256" key="1">
    <source>
        <dbReference type="SAM" id="MobiDB-lite"/>
    </source>
</evidence>
<dbReference type="EMBL" id="UOEY01000112">
    <property type="protein sequence ID" value="VAW40900.1"/>
    <property type="molecule type" value="Genomic_DNA"/>
</dbReference>
<name>A0A3B0VK43_9ZZZZ</name>
<dbReference type="AlphaFoldDB" id="A0A3B0VK43"/>
<feature type="region of interest" description="Disordered" evidence="1">
    <location>
        <begin position="62"/>
        <end position="112"/>
    </location>
</feature>
<accession>A0A3B0VK43</accession>
<gene>
    <name evidence="2" type="ORF">MNBD_DELTA04-1062</name>
</gene>
<evidence type="ECO:0008006" key="3">
    <source>
        <dbReference type="Google" id="ProtNLM"/>
    </source>
</evidence>
<evidence type="ECO:0000313" key="2">
    <source>
        <dbReference type="EMBL" id="VAW40900.1"/>
    </source>
</evidence>
<proteinExistence type="predicted"/>
<sequence>MQCNQLVRLIKEWYLHVSEETMAPARMMEFIDKHVKSCDVCREDALLPRDIEKIRAFILPESKIPKAVRSQQNGPTPEISPEVSPDDETAAKQPQPAAAGQDNDAPEGPAGN</sequence>
<reference evidence="2" key="1">
    <citation type="submission" date="2018-06" db="EMBL/GenBank/DDBJ databases">
        <authorList>
            <person name="Zhirakovskaya E."/>
        </authorList>
    </citation>
    <scope>NUCLEOTIDE SEQUENCE</scope>
</reference>